<keyword evidence="9" id="KW-1185">Reference proteome</keyword>
<dbReference type="EMBL" id="MU404357">
    <property type="protein sequence ID" value="KAI1611073.1"/>
    <property type="molecule type" value="Genomic_DNA"/>
</dbReference>
<organism evidence="8 9">
    <name type="scientific">Exophiala viscosa</name>
    <dbReference type="NCBI Taxonomy" id="2486360"/>
    <lineage>
        <taxon>Eukaryota</taxon>
        <taxon>Fungi</taxon>
        <taxon>Dikarya</taxon>
        <taxon>Ascomycota</taxon>
        <taxon>Pezizomycotina</taxon>
        <taxon>Eurotiomycetes</taxon>
        <taxon>Chaetothyriomycetidae</taxon>
        <taxon>Chaetothyriales</taxon>
        <taxon>Herpotrichiellaceae</taxon>
        <taxon>Exophiala</taxon>
    </lineage>
</organism>
<evidence type="ECO:0000256" key="2">
    <source>
        <dbReference type="ARBA" id="ARBA00022723"/>
    </source>
</evidence>
<keyword evidence="3" id="KW-0805">Transcription regulation</keyword>
<dbReference type="GO" id="GO:0008270">
    <property type="term" value="F:zinc ion binding"/>
    <property type="evidence" value="ECO:0007669"/>
    <property type="project" value="InterPro"/>
</dbReference>
<evidence type="ECO:0000256" key="4">
    <source>
        <dbReference type="ARBA" id="ARBA00023125"/>
    </source>
</evidence>
<dbReference type="SUPFAM" id="SSF57701">
    <property type="entry name" value="Zn2/Cys6 DNA-binding domain"/>
    <property type="match status" value="1"/>
</dbReference>
<keyword evidence="5" id="KW-0804">Transcription</keyword>
<evidence type="ECO:0000259" key="7">
    <source>
        <dbReference type="PROSITE" id="PS50048"/>
    </source>
</evidence>
<dbReference type="InterPro" id="IPR050613">
    <property type="entry name" value="Sec_Metabolite_Reg"/>
</dbReference>
<protein>
    <recommendedName>
        <fullName evidence="7">Zn(2)-C6 fungal-type domain-containing protein</fullName>
    </recommendedName>
</protein>
<accession>A0AAN6DTA2</accession>
<dbReference type="GO" id="GO:0006351">
    <property type="term" value="P:DNA-templated transcription"/>
    <property type="evidence" value="ECO:0007669"/>
    <property type="project" value="InterPro"/>
</dbReference>
<feature type="non-terminal residue" evidence="8">
    <location>
        <position position="449"/>
    </location>
</feature>
<dbReference type="PANTHER" id="PTHR31001">
    <property type="entry name" value="UNCHARACTERIZED TRANSCRIPTIONAL REGULATORY PROTEIN"/>
    <property type="match status" value="1"/>
</dbReference>
<dbReference type="Proteomes" id="UP001203852">
    <property type="component" value="Unassembled WGS sequence"/>
</dbReference>
<dbReference type="Pfam" id="PF04082">
    <property type="entry name" value="Fungal_trans"/>
    <property type="match status" value="1"/>
</dbReference>
<dbReference type="GO" id="GO:0000981">
    <property type="term" value="F:DNA-binding transcription factor activity, RNA polymerase II-specific"/>
    <property type="evidence" value="ECO:0007669"/>
    <property type="project" value="InterPro"/>
</dbReference>
<dbReference type="InterPro" id="IPR001138">
    <property type="entry name" value="Zn2Cys6_DnaBD"/>
</dbReference>
<dbReference type="Gene3D" id="4.10.240.10">
    <property type="entry name" value="Zn(2)-C6 fungal-type DNA-binding domain"/>
    <property type="match status" value="1"/>
</dbReference>
<keyword evidence="6" id="KW-0539">Nucleus</keyword>
<dbReference type="GO" id="GO:0005634">
    <property type="term" value="C:nucleus"/>
    <property type="evidence" value="ECO:0007669"/>
    <property type="project" value="UniProtKB-SubCell"/>
</dbReference>
<evidence type="ECO:0000313" key="9">
    <source>
        <dbReference type="Proteomes" id="UP001203852"/>
    </source>
</evidence>
<dbReference type="PROSITE" id="PS50048">
    <property type="entry name" value="ZN2_CY6_FUNGAL_2"/>
    <property type="match status" value="1"/>
</dbReference>
<dbReference type="PROSITE" id="PS00463">
    <property type="entry name" value="ZN2_CY6_FUNGAL_1"/>
    <property type="match status" value="1"/>
</dbReference>
<dbReference type="AlphaFoldDB" id="A0AAN6DTA2"/>
<dbReference type="CDD" id="cd00067">
    <property type="entry name" value="GAL4"/>
    <property type="match status" value="1"/>
</dbReference>
<feature type="domain" description="Zn(2)-C6 fungal-type" evidence="7">
    <location>
        <begin position="18"/>
        <end position="50"/>
    </location>
</feature>
<dbReference type="CDD" id="cd12148">
    <property type="entry name" value="fungal_TF_MHR"/>
    <property type="match status" value="1"/>
</dbReference>
<keyword evidence="2" id="KW-0479">Metal-binding</keyword>
<dbReference type="Pfam" id="PF00172">
    <property type="entry name" value="Zn_clus"/>
    <property type="match status" value="1"/>
</dbReference>
<evidence type="ECO:0000256" key="5">
    <source>
        <dbReference type="ARBA" id="ARBA00023163"/>
    </source>
</evidence>
<dbReference type="InterPro" id="IPR007219">
    <property type="entry name" value="XnlR_reg_dom"/>
</dbReference>
<dbReference type="SMART" id="SM00906">
    <property type="entry name" value="Fungal_trans"/>
    <property type="match status" value="1"/>
</dbReference>
<evidence type="ECO:0000256" key="6">
    <source>
        <dbReference type="ARBA" id="ARBA00023242"/>
    </source>
</evidence>
<reference evidence="8" key="1">
    <citation type="journal article" date="2022" name="bioRxiv">
        <title>Deciphering the potential niche of two novel black yeast fungi from a biological soil crust based on their genomes, phenotypes, and melanin regulation.</title>
        <authorList>
            <consortium name="DOE Joint Genome Institute"/>
            <person name="Carr E.C."/>
            <person name="Barton Q."/>
            <person name="Grambo S."/>
            <person name="Sullivan M."/>
            <person name="Renfro C.M."/>
            <person name="Kuo A."/>
            <person name="Pangilinan J."/>
            <person name="Lipzen A."/>
            <person name="Keymanesh K."/>
            <person name="Savage E."/>
            <person name="Barry K."/>
            <person name="Grigoriev I.V."/>
            <person name="Riekhof W.R."/>
            <person name="Harris S.S."/>
        </authorList>
    </citation>
    <scope>NUCLEOTIDE SEQUENCE</scope>
    <source>
        <strain evidence="8">JF 03-4F</strain>
    </source>
</reference>
<comment type="subcellular location">
    <subcellularLocation>
        <location evidence="1">Nucleus</location>
    </subcellularLocation>
</comment>
<evidence type="ECO:0000256" key="1">
    <source>
        <dbReference type="ARBA" id="ARBA00004123"/>
    </source>
</evidence>
<proteinExistence type="predicted"/>
<evidence type="ECO:0000256" key="3">
    <source>
        <dbReference type="ARBA" id="ARBA00023015"/>
    </source>
</evidence>
<gene>
    <name evidence="8" type="ORF">EDD36DRAFT_476770</name>
</gene>
<comment type="caution">
    <text evidence="8">The sequence shown here is derived from an EMBL/GenBank/DDBJ whole genome shotgun (WGS) entry which is preliminary data.</text>
</comment>
<sequence>MEGLAIPKSNKRKRRVLSCLPCREHKLKCDHKAPCSACTRYDREARCCQYPSSLIKSTSQSHGILCSKSRESGVSSLDPEATIQRARSSLPTDFPQWGSWDFPFDSVDTISLRQKTVASVVTGRIPIVATTDDKRDYWRLRLAENLPEQRLCNILVDYFFVNLNWIYHATHVPSFREEYSAFWSQRTCDIDLHWLALLFSLVCSAAIVLPTDLCEQIGVNREDVRRGAHAWYSASRQALAAHNWEAHPSFLALQTVINLQHYLYATKKTEIVYSLLACSIRGAQAIGLDRPSQKTNCIEREMHHRIWWEICHSDTYQSISLQRPSLVQAYLSSVPWPLNCNDLDITDTQIHAHPLDHPTEMSMSIIRGRILVTMNKLYTDNCTHLTDYNFVTNVDSEISSIIDTFPWFFDARNSHRWIEVPSELENIHWQSHLLHTSVCMHRIRIHRPF</sequence>
<dbReference type="GO" id="GO:0003677">
    <property type="term" value="F:DNA binding"/>
    <property type="evidence" value="ECO:0007669"/>
    <property type="project" value="UniProtKB-KW"/>
</dbReference>
<dbReference type="PANTHER" id="PTHR31001:SF88">
    <property type="entry name" value="TRANSCRIPTION FACTOR PDR3"/>
    <property type="match status" value="1"/>
</dbReference>
<dbReference type="InterPro" id="IPR036864">
    <property type="entry name" value="Zn2-C6_fun-type_DNA-bd_sf"/>
</dbReference>
<dbReference type="SMART" id="SM00066">
    <property type="entry name" value="GAL4"/>
    <property type="match status" value="1"/>
</dbReference>
<evidence type="ECO:0000313" key="8">
    <source>
        <dbReference type="EMBL" id="KAI1611073.1"/>
    </source>
</evidence>
<name>A0AAN6DTA2_9EURO</name>
<keyword evidence="4" id="KW-0238">DNA-binding</keyword>